<dbReference type="Gene3D" id="3.40.710.10">
    <property type="entry name" value="DD-peptidase/beta-lactamase superfamily"/>
    <property type="match status" value="1"/>
</dbReference>
<organism evidence="1 2">
    <name type="scientific">Metarhizium robertsii</name>
    <dbReference type="NCBI Taxonomy" id="568076"/>
    <lineage>
        <taxon>Eukaryota</taxon>
        <taxon>Fungi</taxon>
        <taxon>Dikarya</taxon>
        <taxon>Ascomycota</taxon>
        <taxon>Pezizomycotina</taxon>
        <taxon>Sordariomycetes</taxon>
        <taxon>Hypocreomycetidae</taxon>
        <taxon>Hypocreales</taxon>
        <taxon>Clavicipitaceae</taxon>
        <taxon>Metarhizium</taxon>
    </lineage>
</organism>
<dbReference type="SUPFAM" id="SSF56601">
    <property type="entry name" value="beta-lactamase/transpeptidase-like"/>
    <property type="match status" value="1"/>
</dbReference>
<dbReference type="AlphaFoldDB" id="A0A0A1V8C5"/>
<proteinExistence type="predicted"/>
<dbReference type="EMBL" id="JELW01000001">
    <property type="protein sequence ID" value="EXV06125.1"/>
    <property type="molecule type" value="Genomic_DNA"/>
</dbReference>
<dbReference type="Proteomes" id="UP000030151">
    <property type="component" value="Unassembled WGS sequence"/>
</dbReference>
<sequence length="201" mass="22222">MLALAPSTFASIANANPGCDMLDYGSPESVGMLSKTPRDMVSNLTHFTETRSLGRRSYNRTVPVEPGGITIVANRGTITGAILSEKLVYKTGTEYLYPDLNFMTLMLAVEKVTGKKLDDSIYEYTSLLRMHSSTFFNRGNVEGPEFKYYKANSRAGAPDLGREKRPRAPTAAVACAWNRPRRECLGAGRRLGPRRTPLHSR</sequence>
<comment type="caution">
    <text evidence="1">The sequence shown here is derived from an EMBL/GenBank/DDBJ whole genome shotgun (WGS) entry which is preliminary data.</text>
</comment>
<gene>
    <name evidence="1" type="ORF">X797_000842</name>
</gene>
<dbReference type="InterPro" id="IPR012338">
    <property type="entry name" value="Beta-lactam/transpept-like"/>
</dbReference>
<evidence type="ECO:0000313" key="1">
    <source>
        <dbReference type="EMBL" id="EXV06125.1"/>
    </source>
</evidence>
<accession>A0A0A1V8C5</accession>
<name>A0A0A1V8C5_9HYPO</name>
<reference evidence="1 2" key="1">
    <citation type="submission" date="2014-02" db="EMBL/GenBank/DDBJ databases">
        <title>The genome sequence of the entomopathogenic fungus Metarhizium robertsii ARSEF 2575.</title>
        <authorList>
            <person name="Giuliano Garisto Donzelli B."/>
            <person name="Roe B.A."/>
            <person name="Macmil S.L."/>
            <person name="Krasnoff S.B."/>
            <person name="Gibson D.M."/>
        </authorList>
    </citation>
    <scope>NUCLEOTIDE SEQUENCE [LARGE SCALE GENOMIC DNA]</scope>
    <source>
        <strain evidence="1 2">ARSEF 2575</strain>
    </source>
</reference>
<evidence type="ECO:0000313" key="2">
    <source>
        <dbReference type="Proteomes" id="UP000030151"/>
    </source>
</evidence>
<protein>
    <submittedName>
        <fullName evidence="1">Beta-lactamase superfamily protein</fullName>
    </submittedName>
</protein>
<dbReference type="OrthoDB" id="5946976at2759"/>
<dbReference type="HOGENOM" id="CLU_1635786_0_0_1"/>